<comment type="caution">
    <text evidence="2">The sequence shown here is derived from an EMBL/GenBank/DDBJ whole genome shotgun (WGS) entry which is preliminary data.</text>
</comment>
<accession>A0A5S5CTM9</accession>
<dbReference type="PIRSF" id="PIRSF017082">
    <property type="entry name" value="YflP"/>
    <property type="match status" value="1"/>
</dbReference>
<dbReference type="SUPFAM" id="SSF53850">
    <property type="entry name" value="Periplasmic binding protein-like II"/>
    <property type="match status" value="1"/>
</dbReference>
<dbReference type="EMBL" id="VNHW01000007">
    <property type="protein sequence ID" value="TYP87161.1"/>
    <property type="molecule type" value="Genomic_DNA"/>
</dbReference>
<gene>
    <name evidence="2" type="ORF">BD833_10799</name>
</gene>
<dbReference type="Proteomes" id="UP000322499">
    <property type="component" value="Unassembled WGS sequence"/>
</dbReference>
<reference evidence="2 3" key="1">
    <citation type="submission" date="2019-07" db="EMBL/GenBank/DDBJ databases">
        <title>Genomic Encyclopedia of Archaeal and Bacterial Type Strains, Phase II (KMG-II): from individual species to whole genera.</title>
        <authorList>
            <person name="Goeker M."/>
        </authorList>
    </citation>
    <scope>NUCLEOTIDE SEQUENCE [LARGE SCALE GENOMIC DNA]</scope>
    <source>
        <strain evidence="2 3">DSM 46842</strain>
    </source>
</reference>
<dbReference type="InterPro" id="IPR005064">
    <property type="entry name" value="BUG"/>
</dbReference>
<keyword evidence="3" id="KW-1185">Reference proteome</keyword>
<dbReference type="PANTHER" id="PTHR42928">
    <property type="entry name" value="TRICARBOXYLATE-BINDING PROTEIN"/>
    <property type="match status" value="1"/>
</dbReference>
<dbReference type="InterPro" id="IPR042100">
    <property type="entry name" value="Bug_dom1"/>
</dbReference>
<dbReference type="Pfam" id="PF03401">
    <property type="entry name" value="TctC"/>
    <property type="match status" value="1"/>
</dbReference>
<dbReference type="AlphaFoldDB" id="A0A5S5CTM9"/>
<proteinExistence type="inferred from homology"/>
<keyword evidence="2" id="KW-0675">Receptor</keyword>
<comment type="similarity">
    <text evidence="1">Belongs to the UPF0065 (bug) family.</text>
</comment>
<dbReference type="CDD" id="cd07012">
    <property type="entry name" value="PBP2_Bug_TTT"/>
    <property type="match status" value="1"/>
</dbReference>
<dbReference type="Gene3D" id="3.40.190.150">
    <property type="entry name" value="Bordetella uptake gene, domain 1"/>
    <property type="match status" value="1"/>
</dbReference>
<dbReference type="PANTHER" id="PTHR42928:SF5">
    <property type="entry name" value="BLR1237 PROTEIN"/>
    <property type="match status" value="1"/>
</dbReference>
<evidence type="ECO:0000313" key="2">
    <source>
        <dbReference type="EMBL" id="TYP87161.1"/>
    </source>
</evidence>
<name>A0A5S5CTM9_9ACTN</name>
<dbReference type="Gene3D" id="3.40.190.10">
    <property type="entry name" value="Periplasmic binding protein-like II"/>
    <property type="match status" value="1"/>
</dbReference>
<sequence>MTVGRVTVDLCVRRRPTSWGNHMRTPSALGSVLLLGLLAACGGDDEAGTSEEAAASYPTEDIRMLVPYGAGGPTDLTTRTVGACIEEELGQPVVVENMEGGSGALAMTELAGAEPDGYTLSLVTAGTTVLTPLANDLDYTKDDFTPIGVMSEVPSVLAVGEGSRFTSAEDFFEAAEAEPGTLTVGVPGASTPQGIELQRLADEYDVQVTAVPFNGNAEMTTAILGGNVDAVLINASADVVENIDAGAFQPLVASSEERLSWLPDTPTFAELGYESLTLSGSTFGLAGPAGLPDEVVTTLEDTLQTCLGQDEVRQTIGEQYVREEFAGADELGSVLDDTQQAYEPILG</sequence>
<organism evidence="2 3">
    <name type="scientific">Blastococcus xanthinilyticus</name>
    <dbReference type="NCBI Taxonomy" id="1564164"/>
    <lineage>
        <taxon>Bacteria</taxon>
        <taxon>Bacillati</taxon>
        <taxon>Actinomycetota</taxon>
        <taxon>Actinomycetes</taxon>
        <taxon>Geodermatophilales</taxon>
        <taxon>Geodermatophilaceae</taxon>
        <taxon>Blastococcus</taxon>
    </lineage>
</organism>
<protein>
    <submittedName>
        <fullName evidence="2">Tripartite-type tricarboxylate transporter receptor subunit TctC</fullName>
    </submittedName>
</protein>
<evidence type="ECO:0000313" key="3">
    <source>
        <dbReference type="Proteomes" id="UP000322499"/>
    </source>
</evidence>
<evidence type="ECO:0000256" key="1">
    <source>
        <dbReference type="ARBA" id="ARBA00006987"/>
    </source>
</evidence>